<feature type="domain" description="Peptidase M20 dimerisation" evidence="3">
    <location>
        <begin position="192"/>
        <end position="288"/>
    </location>
</feature>
<proteinExistence type="predicted"/>
<dbReference type="GO" id="GO:0019877">
    <property type="term" value="P:diaminopimelate biosynthetic process"/>
    <property type="evidence" value="ECO:0007669"/>
    <property type="project" value="UniProtKB-ARBA"/>
</dbReference>
<evidence type="ECO:0000313" key="4">
    <source>
        <dbReference type="EMBL" id="EFK54074.1"/>
    </source>
</evidence>
<comment type="caution">
    <text evidence="4">The sequence shown here is derived from an EMBL/GenBank/DDBJ whole genome shotgun (WGS) entry which is preliminary data.</text>
</comment>
<dbReference type="GO" id="GO:0050118">
    <property type="term" value="F:N-acetyldiaminopimelate deacetylase activity"/>
    <property type="evidence" value="ECO:0007669"/>
    <property type="project" value="UniProtKB-ARBA"/>
</dbReference>
<accession>D7WD43</accession>
<dbReference type="PANTHER" id="PTHR11014:SF63">
    <property type="entry name" value="METALLOPEPTIDASE, PUTATIVE (AFU_ORTHOLOGUE AFUA_6G09600)-RELATED"/>
    <property type="match status" value="1"/>
</dbReference>
<keyword evidence="1" id="KW-0378">Hydrolase</keyword>
<dbReference type="PANTHER" id="PTHR11014">
    <property type="entry name" value="PEPTIDASE M20 FAMILY MEMBER"/>
    <property type="match status" value="1"/>
</dbReference>
<dbReference type="EMBL" id="ACLJ02000003">
    <property type="protein sequence ID" value="EFK54074.1"/>
    <property type="molecule type" value="Genomic_DNA"/>
</dbReference>
<gene>
    <name evidence="4" type="ORF">HMPREF0291_11731</name>
</gene>
<dbReference type="InterPro" id="IPR011650">
    <property type="entry name" value="Peptidase_M20_dimer"/>
</dbReference>
<sequence>MATENFQKLIDTLENTRAEREELYKWFHQHPELSMEEHETAARIEEELKRLGLEVQTFAGTGKVAVIQNGEGPVVLFRSDHDALPIAEESDVDYAAPYELGKMHACGHDMHTTAQLGAVGALVRNKDLWSGTFIALFQPGEEAGGGARRMVEDGLVDRLPRPDYVFGQHIFAEDPPYGFIFTPGRMTTAASNWKVRIHGKSGHASLPHRSVDPIPTAASIVTRLQAAVAREVDPLEIAIISVGSINGGTTSNSITDMVELGINTRASTDAISEQIQNIMKRVVTAECEAGNCPQPPEFEYLDSVPVVYNDPELTERVKDTFTEYFGEDLVQYGPGFPGSEDFPIIPNAWDVPYFFIGWSGFEEGQAGPPNHSKGFVPQIQPSLDRGSISVLLAAATVMGTDD</sequence>
<reference evidence="4" key="1">
    <citation type="submission" date="2010-06" db="EMBL/GenBank/DDBJ databases">
        <authorList>
            <person name="Muzny D."/>
            <person name="Qin X."/>
            <person name="Buhay C."/>
            <person name="Dugan-Rocha S."/>
            <person name="Ding Y."/>
            <person name="Chen G."/>
            <person name="Hawes A."/>
            <person name="Holder M."/>
            <person name="Jhangiani S."/>
            <person name="Johnson A."/>
            <person name="Khan Z."/>
            <person name="Li Z."/>
            <person name="Liu W."/>
            <person name="Liu X."/>
            <person name="Perez L."/>
            <person name="Shen H."/>
            <person name="Wang Q."/>
            <person name="Watt J."/>
            <person name="Xi L."/>
            <person name="Xin Y."/>
            <person name="Zhou J."/>
            <person name="Deng J."/>
            <person name="Jiang H."/>
            <person name="Liu Y."/>
            <person name="Qu J."/>
            <person name="Song X.-Z."/>
            <person name="Zhang L."/>
            <person name="Villasana D."/>
            <person name="Johnson A."/>
            <person name="Liu J."/>
            <person name="Liyanage D."/>
            <person name="Lorensuhewa L."/>
            <person name="Robinson T."/>
            <person name="Song A."/>
            <person name="Song B.-B."/>
            <person name="Dinh H."/>
            <person name="Thornton R."/>
            <person name="Coyle M."/>
            <person name="Francisco L."/>
            <person name="Jackson L."/>
            <person name="Javaid M."/>
            <person name="Korchina V."/>
            <person name="Kovar C."/>
            <person name="Mata R."/>
            <person name="Mathew T."/>
            <person name="Ngo R."/>
            <person name="Nguyen L."/>
            <person name="Nguyen N."/>
            <person name="Okwuonu G."/>
            <person name="Ongeri F."/>
            <person name="Pham C."/>
            <person name="Simmons D."/>
            <person name="Wilczek-Boney K."/>
            <person name="Hale W."/>
            <person name="Jakkamsetti A."/>
            <person name="Pham P."/>
            <person name="Ruth R."/>
            <person name="San Lucas F."/>
            <person name="Warren J."/>
            <person name="Zhang J."/>
            <person name="Zhao Z."/>
            <person name="Zhou C."/>
            <person name="Zhu D."/>
            <person name="Lee S."/>
            <person name="Bess C."/>
            <person name="Blankenburg K."/>
            <person name="Forbes L."/>
            <person name="Fu Q."/>
            <person name="Gubbala S."/>
            <person name="Hirani K."/>
            <person name="Jayaseelan J.C."/>
            <person name="Lara F."/>
            <person name="Munidasa M."/>
            <person name="Palculict T."/>
            <person name="Patil S."/>
            <person name="Pu L.-L."/>
            <person name="Saada N."/>
            <person name="Tang L."/>
            <person name="Weissenberger G."/>
            <person name="Zhu Y."/>
            <person name="Hemphill L."/>
            <person name="Shang Y."/>
            <person name="Youmans B."/>
            <person name="Ayvaz T."/>
            <person name="Ross M."/>
            <person name="Santibanez J."/>
            <person name="Aqrawi P."/>
            <person name="Gross S."/>
            <person name="Joshi V."/>
            <person name="Fowler G."/>
            <person name="Nazareth L."/>
            <person name="Reid J."/>
            <person name="Worley K."/>
            <person name="Petrosino J."/>
            <person name="Highlander S."/>
            <person name="Gibbs R."/>
        </authorList>
    </citation>
    <scope>NUCLEOTIDE SEQUENCE [LARGE SCALE GENOMIC DNA]</scope>
    <source>
        <strain evidence="4">ATCC 33030</strain>
    </source>
</reference>
<dbReference type="eggNOG" id="COG1473">
    <property type="taxonomic scope" value="Bacteria"/>
</dbReference>
<dbReference type="Gene3D" id="3.30.70.360">
    <property type="match status" value="1"/>
</dbReference>
<comment type="cofactor">
    <cofactor evidence="2">
        <name>Mn(2+)</name>
        <dbReference type="ChEBI" id="CHEBI:29035"/>
    </cofactor>
    <text evidence="2">The Mn(2+) ion enhances activity.</text>
</comment>
<dbReference type="InterPro" id="IPR036264">
    <property type="entry name" value="Bact_exopeptidase_dim_dom"/>
</dbReference>
<evidence type="ECO:0000313" key="5">
    <source>
        <dbReference type="Proteomes" id="UP000004208"/>
    </source>
</evidence>
<name>D7WD43_9CORY</name>
<dbReference type="HOGENOM" id="CLU_023257_6_0_11"/>
<dbReference type="STRING" id="585529.HMPREF0291_11731"/>
<evidence type="ECO:0000259" key="3">
    <source>
        <dbReference type="Pfam" id="PF07687"/>
    </source>
</evidence>
<dbReference type="RefSeq" id="WP_005290345.1">
    <property type="nucleotide sequence ID" value="NZ_CM000961.1"/>
</dbReference>
<dbReference type="Gene3D" id="3.40.630.10">
    <property type="entry name" value="Zn peptidases"/>
    <property type="match status" value="1"/>
</dbReference>
<dbReference type="InterPro" id="IPR002933">
    <property type="entry name" value="Peptidase_M20"/>
</dbReference>
<dbReference type="GO" id="GO:0046872">
    <property type="term" value="F:metal ion binding"/>
    <property type="evidence" value="ECO:0007669"/>
    <property type="project" value="UniProtKB-KW"/>
</dbReference>
<dbReference type="InterPro" id="IPR017439">
    <property type="entry name" value="Amidohydrolase"/>
</dbReference>
<keyword evidence="2" id="KW-0464">Manganese</keyword>
<dbReference type="Pfam" id="PF01546">
    <property type="entry name" value="Peptidase_M20"/>
    <property type="match status" value="1"/>
</dbReference>
<dbReference type="OrthoDB" id="9777385at2"/>
<dbReference type="SUPFAM" id="SSF53187">
    <property type="entry name" value="Zn-dependent exopeptidases"/>
    <property type="match status" value="1"/>
</dbReference>
<dbReference type="AlphaFoldDB" id="D7WD43"/>
<evidence type="ECO:0000256" key="1">
    <source>
        <dbReference type="ARBA" id="ARBA00022801"/>
    </source>
</evidence>
<dbReference type="SUPFAM" id="SSF55031">
    <property type="entry name" value="Bacterial exopeptidase dimerisation domain"/>
    <property type="match status" value="1"/>
</dbReference>
<keyword evidence="5" id="KW-1185">Reference proteome</keyword>
<dbReference type="FunFam" id="3.30.70.360:FF:000001">
    <property type="entry name" value="N-acetyldiaminopimelate deacetylase"/>
    <property type="match status" value="1"/>
</dbReference>
<organism evidence="4 5">
    <name type="scientific">Corynebacterium genitalium ATCC 33030</name>
    <dbReference type="NCBI Taxonomy" id="585529"/>
    <lineage>
        <taxon>Bacteria</taxon>
        <taxon>Bacillati</taxon>
        <taxon>Actinomycetota</taxon>
        <taxon>Actinomycetes</taxon>
        <taxon>Mycobacteriales</taxon>
        <taxon>Corynebacteriaceae</taxon>
        <taxon>Corynebacterium</taxon>
    </lineage>
</organism>
<keyword evidence="2" id="KW-0479">Metal-binding</keyword>
<dbReference type="NCBIfam" id="TIGR01891">
    <property type="entry name" value="amidohydrolases"/>
    <property type="match status" value="1"/>
</dbReference>
<evidence type="ECO:0000256" key="2">
    <source>
        <dbReference type="PIRSR" id="PIRSR005962-1"/>
    </source>
</evidence>
<feature type="binding site" evidence="2">
    <location>
        <position position="371"/>
    </location>
    <ligand>
        <name>Mn(2+)</name>
        <dbReference type="ChEBI" id="CHEBI:29035"/>
        <label>2</label>
    </ligand>
</feature>
<feature type="binding site" evidence="2">
    <location>
        <position position="106"/>
    </location>
    <ligand>
        <name>Mn(2+)</name>
        <dbReference type="ChEBI" id="CHEBI:29035"/>
        <label>2</label>
    </ligand>
</feature>
<feature type="binding site" evidence="2">
    <location>
        <position position="169"/>
    </location>
    <ligand>
        <name>Mn(2+)</name>
        <dbReference type="ChEBI" id="CHEBI:29035"/>
        <label>2</label>
    </ligand>
</feature>
<feature type="binding site" evidence="2">
    <location>
        <position position="142"/>
    </location>
    <ligand>
        <name>Mn(2+)</name>
        <dbReference type="ChEBI" id="CHEBI:29035"/>
        <label>2</label>
    </ligand>
</feature>
<feature type="binding site" evidence="2">
    <location>
        <position position="108"/>
    </location>
    <ligand>
        <name>Mn(2+)</name>
        <dbReference type="ChEBI" id="CHEBI:29035"/>
        <label>2</label>
    </ligand>
</feature>
<dbReference type="Pfam" id="PF07687">
    <property type="entry name" value="M20_dimer"/>
    <property type="match status" value="1"/>
</dbReference>
<dbReference type="PIRSF" id="PIRSF005962">
    <property type="entry name" value="Pept_M20D_amidohydro"/>
    <property type="match status" value="1"/>
</dbReference>
<dbReference type="Proteomes" id="UP000004208">
    <property type="component" value="Unassembled WGS sequence"/>
</dbReference>
<protein>
    <submittedName>
        <fullName evidence="4">Amidohydrolase</fullName>
    </submittedName>
</protein>